<dbReference type="PANTHER" id="PTHR33332">
    <property type="entry name" value="REVERSE TRANSCRIPTASE DOMAIN-CONTAINING PROTEIN"/>
    <property type="match status" value="1"/>
</dbReference>
<evidence type="ECO:0000256" key="1">
    <source>
        <dbReference type="SAM" id="MobiDB-lite"/>
    </source>
</evidence>
<feature type="domain" description="Endonuclease/exonuclease/phosphatase" evidence="3">
    <location>
        <begin position="85"/>
        <end position="288"/>
    </location>
</feature>
<keyword evidence="4" id="KW-0808">Transferase</keyword>
<dbReference type="GO" id="GO:0003964">
    <property type="term" value="F:RNA-directed DNA polymerase activity"/>
    <property type="evidence" value="ECO:0007669"/>
    <property type="project" value="UniProtKB-KW"/>
</dbReference>
<dbReference type="EMBL" id="LSMT01000558">
    <property type="protein sequence ID" value="PFX16295.1"/>
    <property type="molecule type" value="Genomic_DNA"/>
</dbReference>
<evidence type="ECO:0000313" key="4">
    <source>
        <dbReference type="EMBL" id="PFX16295.1"/>
    </source>
</evidence>
<dbReference type="Gene3D" id="3.60.10.10">
    <property type="entry name" value="Endonuclease/exonuclease/phosphatase"/>
    <property type="match status" value="1"/>
</dbReference>
<evidence type="ECO:0000313" key="5">
    <source>
        <dbReference type="Proteomes" id="UP000225706"/>
    </source>
</evidence>
<proteinExistence type="predicted"/>
<evidence type="ECO:0000259" key="2">
    <source>
        <dbReference type="Pfam" id="PF00078"/>
    </source>
</evidence>
<feature type="region of interest" description="Disordered" evidence="1">
    <location>
        <begin position="9"/>
        <end position="55"/>
    </location>
</feature>
<dbReference type="Pfam" id="PF03372">
    <property type="entry name" value="Exo_endo_phos"/>
    <property type="match status" value="1"/>
</dbReference>
<dbReference type="Pfam" id="PF00078">
    <property type="entry name" value="RVT_1"/>
    <property type="match status" value="1"/>
</dbReference>
<organism evidence="4 5">
    <name type="scientific">Stylophora pistillata</name>
    <name type="common">Smooth cauliflower coral</name>
    <dbReference type="NCBI Taxonomy" id="50429"/>
    <lineage>
        <taxon>Eukaryota</taxon>
        <taxon>Metazoa</taxon>
        <taxon>Cnidaria</taxon>
        <taxon>Anthozoa</taxon>
        <taxon>Hexacorallia</taxon>
        <taxon>Scleractinia</taxon>
        <taxon>Astrocoeniina</taxon>
        <taxon>Pocilloporidae</taxon>
        <taxon>Stylophora</taxon>
    </lineage>
</organism>
<dbReference type="STRING" id="50429.A0A2B4RJ60"/>
<gene>
    <name evidence="4" type="primary">RTase</name>
    <name evidence="4" type="ORF">AWC38_SpisGene19442</name>
</gene>
<feature type="compositionally biased region" description="Polar residues" evidence="1">
    <location>
        <begin position="45"/>
        <end position="55"/>
    </location>
</feature>
<protein>
    <submittedName>
        <fullName evidence="4">Putative RNA-directed DNA polymerase from transposon BS</fullName>
    </submittedName>
</protein>
<comment type="caution">
    <text evidence="4">The sequence shown here is derived from an EMBL/GenBank/DDBJ whole genome shotgun (WGS) entry which is preliminary data.</text>
</comment>
<dbReference type="AlphaFoldDB" id="A0A2B4RJ60"/>
<dbReference type="SUPFAM" id="SSF56219">
    <property type="entry name" value="DNase I-like"/>
    <property type="match status" value="1"/>
</dbReference>
<keyword evidence="5" id="KW-1185">Reference proteome</keyword>
<dbReference type="OrthoDB" id="5989916at2759"/>
<reference evidence="5" key="1">
    <citation type="journal article" date="2017" name="bioRxiv">
        <title>Comparative analysis of the genomes of Stylophora pistillata and Acropora digitifera provides evidence for extensive differences between species of corals.</title>
        <authorList>
            <person name="Voolstra C.R."/>
            <person name="Li Y."/>
            <person name="Liew Y.J."/>
            <person name="Baumgarten S."/>
            <person name="Zoccola D."/>
            <person name="Flot J.-F."/>
            <person name="Tambutte S."/>
            <person name="Allemand D."/>
            <person name="Aranda M."/>
        </authorList>
    </citation>
    <scope>NUCLEOTIDE SEQUENCE [LARGE SCALE GENOMIC DNA]</scope>
</reference>
<feature type="compositionally biased region" description="Basic and acidic residues" evidence="1">
    <location>
        <begin position="31"/>
        <end position="44"/>
    </location>
</feature>
<dbReference type="InterPro" id="IPR036691">
    <property type="entry name" value="Endo/exonu/phosph_ase_sf"/>
</dbReference>
<keyword evidence="4" id="KW-0548">Nucleotidyltransferase</keyword>
<sequence length="533" mass="60657">MILLCGDIHPQPGPSARDSVVRSPITTEESEGGHSTRRFARDTSGDLNDTIDNTQLESVPGNLKRPELLSYFDLGLGDRRLRFGHWNVNRLISAKFEQIKFFHLGKSGVPQVDVLFLKETFLKANIPDSLYTVPGFTLYRCDRLPRRGSGVLAFVSHDLRVKRRTDLENTVLEIIWLEVIPFKSNRSHFISGIYRPPSHLLADDIRLEANIEQAYLLNKEMILLGDFNIDALNRSKYNQHRLSKGLKTMNFDQLVNVPTRPISETCLDHIFSNQPQRIQNIICPVIGLADHLPLFARIGFSSTLEDCESLSIIYRRRQLVSMDDKESPTAWVRHGVLLGSIISPLLFIAFINDLPLHVSSAEIDLYADDTTLISAAHFENIDNLQSSLTTAISDVIQWATANKLPLNENKTKVLTITGKRLSTRIEHDLEVLINGKQLENVQFAKLLGLEIDQELTFIPHIDKLCKKLSQRRGILKKIKYCLPLNHRLLFYNAMIRPVMDYVNVVWSSCDKHCLNRVLKLQKRAARIILDADS</sequence>
<evidence type="ECO:0000259" key="3">
    <source>
        <dbReference type="Pfam" id="PF03372"/>
    </source>
</evidence>
<dbReference type="InterPro" id="IPR000477">
    <property type="entry name" value="RT_dom"/>
</dbReference>
<feature type="domain" description="Reverse transcriptase" evidence="2">
    <location>
        <begin position="321"/>
        <end position="427"/>
    </location>
</feature>
<accession>A0A2B4RJ60</accession>
<dbReference type="Proteomes" id="UP000225706">
    <property type="component" value="Unassembled WGS sequence"/>
</dbReference>
<name>A0A2B4RJ60_STYPI</name>
<dbReference type="InterPro" id="IPR005135">
    <property type="entry name" value="Endo/exonuclease/phosphatase"/>
</dbReference>
<keyword evidence="4" id="KW-0695">RNA-directed DNA polymerase</keyword>